<dbReference type="NCBIfam" id="TIGR01733">
    <property type="entry name" value="AA-adenyl-dom"/>
    <property type="match status" value="1"/>
</dbReference>
<dbReference type="Proteomes" id="UP001265746">
    <property type="component" value="Unassembled WGS sequence"/>
</dbReference>
<evidence type="ECO:0000256" key="6">
    <source>
        <dbReference type="ARBA" id="ARBA00022737"/>
    </source>
</evidence>
<dbReference type="InterPro" id="IPR014043">
    <property type="entry name" value="Acyl_transferase_dom"/>
</dbReference>
<feature type="region of interest" description="N-terminal hotdog fold" evidence="10">
    <location>
        <begin position="957"/>
        <end position="1092"/>
    </location>
</feature>
<dbReference type="GO" id="GO:0009403">
    <property type="term" value="P:toxin biosynthetic process"/>
    <property type="evidence" value="ECO:0007669"/>
    <property type="project" value="UniProtKB-ARBA"/>
</dbReference>
<comment type="similarity">
    <text evidence="9">In the C-terminal section; belongs to the NRP synthetase family.</text>
</comment>
<dbReference type="InterPro" id="IPR016036">
    <property type="entry name" value="Malonyl_transacylase_ACP-bd"/>
</dbReference>
<dbReference type="InterPro" id="IPR014031">
    <property type="entry name" value="Ketoacyl_synth_C"/>
</dbReference>
<dbReference type="Pfam" id="PF23297">
    <property type="entry name" value="ACP_SdgA_C"/>
    <property type="match status" value="1"/>
</dbReference>
<keyword evidence="1" id="KW-0596">Phosphopantetheine</keyword>
<dbReference type="SUPFAM" id="SSF53901">
    <property type="entry name" value="Thiolase-like"/>
    <property type="match status" value="1"/>
</dbReference>
<evidence type="ECO:0000256" key="7">
    <source>
        <dbReference type="ARBA" id="ARBA00023002"/>
    </source>
</evidence>
<dbReference type="InterPro" id="IPR020807">
    <property type="entry name" value="PKS_DH"/>
</dbReference>
<protein>
    <submittedName>
        <fullName evidence="15">Uncharacterized protein</fullName>
    </submittedName>
</protein>
<gene>
    <name evidence="15" type="ORF">N8I77_000184</name>
</gene>
<name>A0AAD9W8T9_PHOAM</name>
<feature type="region of interest" description="C-terminal hotdog fold" evidence="10">
    <location>
        <begin position="1107"/>
        <end position="1255"/>
    </location>
</feature>
<dbReference type="Gene3D" id="3.40.47.10">
    <property type="match status" value="1"/>
</dbReference>
<dbReference type="Pfam" id="PF08659">
    <property type="entry name" value="KR"/>
    <property type="match status" value="1"/>
</dbReference>
<dbReference type="InterPro" id="IPR013217">
    <property type="entry name" value="Methyltransf_12"/>
</dbReference>
<dbReference type="EMBL" id="JAUJFL010000001">
    <property type="protein sequence ID" value="KAK2613261.1"/>
    <property type="molecule type" value="Genomic_DNA"/>
</dbReference>
<evidence type="ECO:0000256" key="5">
    <source>
        <dbReference type="ARBA" id="ARBA00022679"/>
    </source>
</evidence>
<dbReference type="CDD" id="cd05930">
    <property type="entry name" value="A_NRPS"/>
    <property type="match status" value="1"/>
</dbReference>
<dbReference type="CDD" id="cd19532">
    <property type="entry name" value="C_PKS-NRPS"/>
    <property type="match status" value="1"/>
</dbReference>
<dbReference type="InterPro" id="IPR020841">
    <property type="entry name" value="PKS_Beta-ketoAc_synthase_dom"/>
</dbReference>
<dbReference type="PROSITE" id="PS00455">
    <property type="entry name" value="AMP_BINDING"/>
    <property type="match status" value="1"/>
</dbReference>
<sequence>MVAIMSTSEPIAIIGSGCRFPGDVTTPSKLWDVLHEPQDLLTLIPRDRFNAKGFYHQAGDHHGHTNVTQAYLLSGYRRFDAQFFGINPAEAKVMDPQMRLLLETVYEALESAGQTIHDLHGSDTAVYSGAMTNDYEHNMGRDQDSIGTYHVTGTARALLSNRISYFFDWRGPSVTLDTACSSSLYAVHYAVQQLRSGASRVAVATGANLLLDPMGFISESKLKMLSPNSRSRMWDAAADGYARGEGVAAIVLKTLSAAQADGDDIECIIRETAVNQDGKTRGITVPSAEAQASMIQDCYHRAGLDISKATDRPQYFEAHGTGTPAGDPVEAEAIHSVFGGRHDNNSLVSPHTERDRHATSPLYVGSVKTVIGHTEGTAGLAGLLKASLAIQHEIIPPNLLFERLNPRIRPFYQNVSVPTSPISWPSVPHGHPRRASVNSFGFGGANAHAILESYPQHREEQLPAQLPAHSEPIVFPFIFSAASRDSLLEYLSSFATYLLGDGARVSMQDLAYTLNSRRTRFPFVAAFSAATREQLATMINSKLGSVKHGAEDDFVVRVQQAHHSPKARILAVFTGQGAQWPRMGAELVSTSASARQVLNKLEARLARLPTQDRPSWSLTEEILKPAHSSNIGTAAVSQPLCTAIQIILVDLLRTSGVKLSSVLGHSSGEIAAVYAAGLISAEDAICIAYYRGLCTEYAQGPEGQPGAMMAVETSPEDFLELVQEPEYRGRACIAAINASSSITVSGDADTIDELGVVLKDEGKFARRLKVDKAYHSHHMNPCSAMYLSSLRQTDVKVAGAPSSQCTWFSSVYEHGIINSANSLEGPYWDDNMRNPVLFKQAVERACGDAGPFDLVVEIGPHPALKRPVLQTTGPVPYTGLLKRGAGDLESLAHGVGYIAAHVAKDLFDHQAYELFVLGTSSAKLVKELPPYSWNHDHEYWHESRYTRAVLNRSQPVHELLGHLSPDSTGHDMRWRNLLRPQEVTWLKGHQLQDQIVFPAAGYIVTALEASRTLFKESPASFIEISDVEISRALVFDSTESSVEIVFSLSDIQRQDDEVITAKFNYSASTGRERGDALDSLASGNIYISLGDFSPMALPARSPRSPNLIRLKEDDFYGSLGKLGYQYSDSFRSLSGLKRKLGRSTGLISDVEGSQLLVHPAVLDGAFQSVLLSSAAPDDGTLWSMHVPVSVRSIRVNPGLCAEEMSRGQHLSFDAFRPDGVNSISGDVDVFPTNSTHALLQVEGLECIPLSPATAKDDKILFSSTAWGPAFPDAGRFCSNSLEIQRQYAFAHQLDRVACFYLRNMEQSVAFDHPSRSDGPYKSFFKFAAHTIARTRSDEWAFWKPEWENDTTETIAEACRPYAKTVDVRLLCKLGQRLPDIVMGKAPAIEIAVRDGMLTEYYQKALGVDEYATFLAQTVKQIAFRFPQPRCLEIGAGTGGATRAIFRETGHTISSYTFTDISSGFFEAMQPESGIHANRMLFKVLDIGKDVCAQGFEKHSYDLIVASMVLHATPSLATTLSNIRALIKPGGYLVVLEVQNVERAPARLGTIFGSFPGWWEGSDEGRDLSPAVSLADWDNLLRKAGFSGIDTSTPDPAPFVQPMTLFVSQALDEKVEFLREPLARSTESFGPDAIIPDLVLLGGSKVETSALVAQLHDILRQHCGIVKIARTLADLQFTSISSSTTVLSLAELDEPVFLDLTESKWNAFKSVFQEAGSVFWVTNGRRIGNAHANMTIGLLRSALNELPGLDVQFLDFELPHLLDASTLGKALLRFRAATVLKRIHPDAYSHVTTEREFVIEKDGQVVVPRLVAESSMNNRYNSSRRSISRECSAHEGHISIETVGSSYFIRQYVNVKAGLRGTERKGRITHSLLEPTKLTGRCRLFLALGKLLDSEYQFLSLSTSNSSAISPETLLTQSVDVPSGSEARFLQLVSLLSLCWEVVRGLEEGDRVLVHEPSPDLILVMKHVARARGLAVTFTTSRNDYLQDCYKIHPNAPERIFGTFAPSSLAVFVDFSSSTNIGKRIRSQLPHSCKCETRQTLFNKSTLAPSAARLERVHCFLRDIAREASRELDTFSGLEPQVMRLDDVSQNDSLLSPQSVVDWTRDDKVSIKVQPVDSHPIFSSSKTYWLVGLTGSLGLSLCQWMVHRGARYVAISSRHPIIDESWLDEMASFGAEIKVYSSDITRKDDVVTLHRKICQTLTPIAGVVQGAMVLSDTHLSDMSLDTLLQNTRPKVEGSIYLNELFLQDVLDFFVFLSSASVASGTPGQSAYVAANMFMVGLAEQRRRLGLAASVINIGPIAGVGYLAHQQEHSFAAMKASMGFEYLSERDFHQMFAEAVLSGRPQSTSSAEITSGIRFVSSNEASPPIWSSNPMMGHFLLREEAPVNVSSGIRPKAHLKTQLLNAQNRDEVGHIVQEAVLEKIGTWFQFDASNMDQPRLDATRLDEIGIDSLIAIEISSWLMKNLQVNLPVLKILSGISIGKIITAAIEGISTDLIPSVQQAAIPITVEEVKGPDSESIHGSESSSPSSAGIYDSDGEAQTSVDLPEPSSAVVIPQSESWGPIPLTSTKLSSVQSMFWVNSTLFDNKASQNFAGLARIFGPVDVNHLKKSVQALGQRHESLRTCFLLKEGKMMQGIMESSALRLDAREISDEREVTWETRKIEEHNFDLQRGDILRLVLLSISPTRHFLILGTTHLAMDGFSFQVILRELLPRNSMELETQEPLQYREYCQAQERDLDSGKLRDALAFWKAQYLDLPPPLPILRVSRASARPTLATFSDDKVEIRIDAEAKSRIGAICREFRTTPFHFYLACYRVLLARYADAEDVAIGIEDASRRDVQALGAIGVFLNVLPLRFKTSLSTGFADVLQETRSMMHAALENAQVPFPVLLNELDPPRSATYTPIVQTTVNYRSGQRLKDTWGDCELEFEPLRVSTTGYDLNLDIIDDPDGGCLLSLIFRSDLYQKLEATILMKSYENLLNAFSTKPQAELTKPSLFESHDVRRALTHGLGPLRASDWPETVIHRIQDVFEACPDDIAIKGDSGKSTTYRELSKLSSSIAMAMIGAGASKGSKIAVLEEPTPLWIASILAIIRIGAVYLPLDLSLPWTRLAAIAKDCQPRLVLVDEATTEHAHELQLCDIPLIDVSVVDLKEATTPIAATATTPAMIFYTSGSSGVPKGVVQTHEGIRNHMELTEETYNVGAEVVLQQSACSFDLSCAQIFTALCYGGSIYILPRHLRSDSRTIADLIVQEGITYTYGTPSEYSSWLRHGKLDSLRHSSWRKILCGGEPVTNDLLTQFRDMQKTDLRFFNCYGPTETTIVAATVELNYQDQGHPTIANGISAGFALPNYTLYIVDSDLNPVATGVQGEIYIGGAGVSPGYLHNPALNTEAFVPNPFAPSEYKAKGWTTMHRVGDVGRWKEDGSILVEGRISGDTQVKLRGLRVDLREIESNLLKVAGGILSEVSVSARRSSTESPEFLVAHTVLDPARASEGHERFLRSLPGLLPLPRYMCPAMVIPVEQMPRTSTSKLDRRALAALPLPDLIAHEDGDHAELTQIEAQLREIWQESIPKQITAMHDITPSTDYFHVGGTSLLLPYLQAQILAKFGIRPPVIKLLQFSTLGGMASLVENRPRISREPTVNWEAETALSPAILRSLDKAQDVLSNSSDPSIVVLTGSTGYLGHAILDALIADDGVAMVHCIGVRNASSRHDMLILPKTQLYDGDLKLPRLGLTEEDAGSIFAQASHIIHNGAEVSHLQSYGSLRLPNLQSTKELVEMSLPRRIPVHFVSSTQVGLYYATGTGRREFPEESVAAYPPPADGSAGGYPATKWASERFLERLSDSAPGGWPIFIHRPSTILRPPGDLGLDLLANLRRWSAQINAVPVAPNLHGHVDTVELQHVVSGVVGALHASHAGEPGVRFHHYFGAMAISLDDPKTLLLCVERAGEGPPEELMALEWAARARVEGLDPWLEEWIEDVLRQGEQVIPKVVK</sequence>
<dbReference type="SUPFAM" id="SSF55048">
    <property type="entry name" value="Probable ACP-binding domain of malonyl-CoA ACP transacylase"/>
    <property type="match status" value="1"/>
</dbReference>
<dbReference type="InterPro" id="IPR001242">
    <property type="entry name" value="Condensation_dom"/>
</dbReference>
<dbReference type="InterPro" id="IPR016039">
    <property type="entry name" value="Thiolase-like"/>
</dbReference>
<dbReference type="InterPro" id="IPR045851">
    <property type="entry name" value="AMP-bd_C_sf"/>
</dbReference>
<keyword evidence="4" id="KW-0489">Methyltransferase</keyword>
<dbReference type="GO" id="GO:0004315">
    <property type="term" value="F:3-oxoacyl-[acyl-carrier-protein] synthase activity"/>
    <property type="evidence" value="ECO:0007669"/>
    <property type="project" value="InterPro"/>
</dbReference>
<accession>A0AAD9W8T9</accession>
<dbReference type="PANTHER" id="PTHR43775:SF20">
    <property type="entry name" value="HYBRID PKS-NRPS SYNTHETASE APDA"/>
    <property type="match status" value="1"/>
</dbReference>
<feature type="active site" description="Proton acceptor; for dehydratase activity" evidence="10">
    <location>
        <position position="989"/>
    </location>
</feature>
<dbReference type="GO" id="GO:0032259">
    <property type="term" value="P:methylation"/>
    <property type="evidence" value="ECO:0007669"/>
    <property type="project" value="UniProtKB-KW"/>
</dbReference>
<dbReference type="InterPro" id="IPR036736">
    <property type="entry name" value="ACP-like_sf"/>
</dbReference>
<dbReference type="InterPro" id="IPR013120">
    <property type="entry name" value="FAR_NAD-bd"/>
</dbReference>
<keyword evidence="16" id="KW-1185">Reference proteome</keyword>
<dbReference type="Gene3D" id="3.30.559.30">
    <property type="entry name" value="Nonribosomal peptide synthetase, condensation domain"/>
    <property type="match status" value="1"/>
</dbReference>
<dbReference type="GO" id="GO:0016874">
    <property type="term" value="F:ligase activity"/>
    <property type="evidence" value="ECO:0007669"/>
    <property type="project" value="UniProtKB-KW"/>
</dbReference>
<dbReference type="InterPro" id="IPR049551">
    <property type="entry name" value="PKS_DH_C"/>
</dbReference>
<dbReference type="InterPro" id="IPR036291">
    <property type="entry name" value="NAD(P)-bd_dom_sf"/>
</dbReference>
<dbReference type="Pfam" id="PF14765">
    <property type="entry name" value="PS-DH"/>
    <property type="match status" value="1"/>
</dbReference>
<feature type="domain" description="PKS/mFAS DH" evidence="14">
    <location>
        <begin position="957"/>
        <end position="1255"/>
    </location>
</feature>
<dbReference type="SUPFAM" id="SSF51735">
    <property type="entry name" value="NAD(P)-binding Rossmann-fold domains"/>
    <property type="match status" value="2"/>
</dbReference>
<dbReference type="PROSITE" id="PS52004">
    <property type="entry name" value="KS3_2"/>
    <property type="match status" value="1"/>
</dbReference>
<dbReference type="InterPro" id="IPR023213">
    <property type="entry name" value="CAT-like_dom_sf"/>
</dbReference>
<dbReference type="PROSITE" id="PS00606">
    <property type="entry name" value="KS3_1"/>
    <property type="match status" value="1"/>
</dbReference>
<dbReference type="Pfam" id="PF02801">
    <property type="entry name" value="Ketoacyl-synt_C"/>
    <property type="match status" value="1"/>
</dbReference>
<keyword evidence="2" id="KW-0597">Phosphoprotein</keyword>
<dbReference type="SUPFAM" id="SSF56801">
    <property type="entry name" value="Acetyl-CoA synthetase-like"/>
    <property type="match status" value="1"/>
</dbReference>
<dbReference type="PROSITE" id="PS50075">
    <property type="entry name" value="CARRIER"/>
    <property type="match status" value="1"/>
</dbReference>
<dbReference type="Pfam" id="PF00668">
    <property type="entry name" value="Condensation"/>
    <property type="match status" value="1"/>
</dbReference>
<dbReference type="Pfam" id="PF00550">
    <property type="entry name" value="PP-binding"/>
    <property type="match status" value="1"/>
</dbReference>
<dbReference type="SMART" id="SM00826">
    <property type="entry name" value="PKS_DH"/>
    <property type="match status" value="1"/>
</dbReference>
<keyword evidence="8" id="KW-0511">Multifunctional enzyme</keyword>
<dbReference type="InterPro" id="IPR016035">
    <property type="entry name" value="Acyl_Trfase/lysoPLipase"/>
</dbReference>
<dbReference type="GO" id="GO:0004312">
    <property type="term" value="F:fatty acid synthase activity"/>
    <property type="evidence" value="ECO:0007669"/>
    <property type="project" value="TreeGrafter"/>
</dbReference>
<evidence type="ECO:0000256" key="8">
    <source>
        <dbReference type="ARBA" id="ARBA00023268"/>
    </source>
</evidence>
<dbReference type="InterPro" id="IPR042099">
    <property type="entry name" value="ANL_N_sf"/>
</dbReference>
<evidence type="ECO:0000313" key="15">
    <source>
        <dbReference type="EMBL" id="KAK2613261.1"/>
    </source>
</evidence>
<dbReference type="SUPFAM" id="SSF52151">
    <property type="entry name" value="FabD/lysophospholipase-like"/>
    <property type="match status" value="1"/>
</dbReference>
<dbReference type="InterPro" id="IPR001227">
    <property type="entry name" value="Ac_transferase_dom_sf"/>
</dbReference>
<evidence type="ECO:0000256" key="11">
    <source>
        <dbReference type="SAM" id="MobiDB-lite"/>
    </source>
</evidence>
<dbReference type="Gene3D" id="3.40.366.10">
    <property type="entry name" value="Malonyl-Coenzyme A Acyl Carrier Protein, domain 2"/>
    <property type="match status" value="1"/>
</dbReference>
<dbReference type="FunFam" id="3.40.47.10:FF:000019">
    <property type="entry name" value="Polyketide synthase type I"/>
    <property type="match status" value="1"/>
</dbReference>
<reference evidence="15" key="1">
    <citation type="submission" date="2023-06" db="EMBL/GenBank/DDBJ databases">
        <authorList>
            <person name="Noh H."/>
        </authorList>
    </citation>
    <scope>NUCLEOTIDE SEQUENCE</scope>
    <source>
        <strain evidence="15">DUCC20226</strain>
    </source>
</reference>
<feature type="active site" description="Proton donor; for dehydratase activity" evidence="10">
    <location>
        <position position="1163"/>
    </location>
</feature>
<evidence type="ECO:0000256" key="4">
    <source>
        <dbReference type="ARBA" id="ARBA00022603"/>
    </source>
</evidence>
<dbReference type="InterPro" id="IPR057326">
    <property type="entry name" value="KR_dom"/>
</dbReference>
<feature type="region of interest" description="Disordered" evidence="11">
    <location>
        <begin position="2511"/>
        <end position="2547"/>
    </location>
</feature>
<dbReference type="Gene3D" id="3.30.300.30">
    <property type="match status" value="1"/>
</dbReference>
<dbReference type="InterPro" id="IPR018201">
    <property type="entry name" value="Ketoacyl_synth_AS"/>
</dbReference>
<keyword evidence="3" id="KW-0436">Ligase</keyword>
<dbReference type="InterPro" id="IPR000873">
    <property type="entry name" value="AMP-dep_synth/lig_dom"/>
</dbReference>
<dbReference type="GO" id="GO:0016491">
    <property type="term" value="F:oxidoreductase activity"/>
    <property type="evidence" value="ECO:0007669"/>
    <property type="project" value="UniProtKB-KW"/>
</dbReference>
<dbReference type="InterPro" id="IPR010071">
    <property type="entry name" value="AA_adenyl_dom"/>
</dbReference>
<dbReference type="Gene3D" id="3.30.559.10">
    <property type="entry name" value="Chloramphenicol acetyltransferase-like domain"/>
    <property type="match status" value="1"/>
</dbReference>
<dbReference type="Pfam" id="PF21089">
    <property type="entry name" value="PKS_DH_N"/>
    <property type="match status" value="1"/>
</dbReference>
<evidence type="ECO:0000256" key="10">
    <source>
        <dbReference type="PROSITE-ProRule" id="PRU01363"/>
    </source>
</evidence>
<evidence type="ECO:0000256" key="3">
    <source>
        <dbReference type="ARBA" id="ARBA00022598"/>
    </source>
</evidence>
<dbReference type="Pfam" id="PF00109">
    <property type="entry name" value="ketoacyl-synt"/>
    <property type="match status" value="1"/>
</dbReference>
<dbReference type="Pfam" id="PF08242">
    <property type="entry name" value="Methyltransf_12"/>
    <property type="match status" value="1"/>
</dbReference>
<evidence type="ECO:0000313" key="16">
    <source>
        <dbReference type="Proteomes" id="UP001265746"/>
    </source>
</evidence>
<dbReference type="Gene3D" id="3.40.50.12780">
    <property type="entry name" value="N-terminal domain of ligase-like"/>
    <property type="match status" value="1"/>
</dbReference>
<dbReference type="InterPro" id="IPR029063">
    <property type="entry name" value="SAM-dependent_MTases_sf"/>
</dbReference>
<dbReference type="Pfam" id="PF16197">
    <property type="entry name" value="KAsynt_C_assoc"/>
    <property type="match status" value="1"/>
</dbReference>
<dbReference type="Pfam" id="PF07993">
    <property type="entry name" value="NAD_binding_4"/>
    <property type="match status" value="1"/>
</dbReference>
<organism evidence="15 16">
    <name type="scientific">Phomopsis amygdali</name>
    <name type="common">Fusicoccum amygdali</name>
    <dbReference type="NCBI Taxonomy" id="1214568"/>
    <lineage>
        <taxon>Eukaryota</taxon>
        <taxon>Fungi</taxon>
        <taxon>Dikarya</taxon>
        <taxon>Ascomycota</taxon>
        <taxon>Pezizomycotina</taxon>
        <taxon>Sordariomycetes</taxon>
        <taxon>Sordariomycetidae</taxon>
        <taxon>Diaporthales</taxon>
        <taxon>Diaporthaceae</taxon>
        <taxon>Diaporthe</taxon>
    </lineage>
</organism>
<dbReference type="PROSITE" id="PS00012">
    <property type="entry name" value="PHOSPHOPANTETHEINE"/>
    <property type="match status" value="1"/>
</dbReference>
<evidence type="ECO:0000256" key="1">
    <source>
        <dbReference type="ARBA" id="ARBA00022450"/>
    </source>
</evidence>
<evidence type="ECO:0000256" key="2">
    <source>
        <dbReference type="ARBA" id="ARBA00022553"/>
    </source>
</evidence>
<dbReference type="Pfam" id="PF00501">
    <property type="entry name" value="AMP-binding"/>
    <property type="match status" value="1"/>
</dbReference>
<dbReference type="CDD" id="cd02440">
    <property type="entry name" value="AdoMet_MTases"/>
    <property type="match status" value="1"/>
</dbReference>
<dbReference type="CDD" id="cd00833">
    <property type="entry name" value="PKS"/>
    <property type="match status" value="1"/>
</dbReference>
<dbReference type="SMART" id="SM00825">
    <property type="entry name" value="PKS_KS"/>
    <property type="match status" value="1"/>
</dbReference>
<dbReference type="InterPro" id="IPR050091">
    <property type="entry name" value="PKS_NRPS_Biosynth_Enz"/>
</dbReference>
<proteinExistence type="inferred from homology"/>
<comment type="caution">
    <text evidence="15">The sequence shown here is derived from an EMBL/GenBank/DDBJ whole genome shotgun (WGS) entry which is preliminary data.</text>
</comment>
<dbReference type="Gene3D" id="3.10.129.110">
    <property type="entry name" value="Polyketide synthase dehydratase"/>
    <property type="match status" value="1"/>
</dbReference>
<dbReference type="InterPro" id="IPR013968">
    <property type="entry name" value="PKS_KR"/>
</dbReference>
<dbReference type="InterPro" id="IPR049900">
    <property type="entry name" value="PKS_mFAS_DH"/>
</dbReference>
<evidence type="ECO:0000259" key="13">
    <source>
        <dbReference type="PROSITE" id="PS52004"/>
    </source>
</evidence>
<dbReference type="InterPro" id="IPR006162">
    <property type="entry name" value="Ppantetheine_attach_site"/>
</dbReference>
<dbReference type="PANTHER" id="PTHR43775">
    <property type="entry name" value="FATTY ACID SYNTHASE"/>
    <property type="match status" value="1"/>
</dbReference>
<dbReference type="Pfam" id="PF00698">
    <property type="entry name" value="Acyl_transf_1"/>
    <property type="match status" value="1"/>
</dbReference>
<dbReference type="InterPro" id="IPR042104">
    <property type="entry name" value="PKS_dehydratase_sf"/>
</dbReference>
<dbReference type="GO" id="GO:0006633">
    <property type="term" value="P:fatty acid biosynthetic process"/>
    <property type="evidence" value="ECO:0007669"/>
    <property type="project" value="InterPro"/>
</dbReference>
<evidence type="ECO:0000259" key="12">
    <source>
        <dbReference type="PROSITE" id="PS50075"/>
    </source>
</evidence>
<dbReference type="InterPro" id="IPR032821">
    <property type="entry name" value="PKS_assoc"/>
</dbReference>
<feature type="domain" description="Carrier" evidence="12">
    <location>
        <begin position="3548"/>
        <end position="3628"/>
    </location>
</feature>
<dbReference type="SUPFAM" id="SSF52777">
    <property type="entry name" value="CoA-dependent acyltransferases"/>
    <property type="match status" value="2"/>
</dbReference>
<feature type="domain" description="Ketosynthase family 3 (KS3)" evidence="13">
    <location>
        <begin position="8"/>
        <end position="453"/>
    </location>
</feature>
<dbReference type="InterPro" id="IPR020845">
    <property type="entry name" value="AMP-binding_CS"/>
</dbReference>
<dbReference type="InterPro" id="IPR014030">
    <property type="entry name" value="Ketoacyl_synth_N"/>
</dbReference>
<dbReference type="PROSITE" id="PS52019">
    <property type="entry name" value="PKS_MFAS_DH"/>
    <property type="match status" value="1"/>
</dbReference>
<dbReference type="SMART" id="SM00822">
    <property type="entry name" value="PKS_KR"/>
    <property type="match status" value="1"/>
</dbReference>
<dbReference type="SUPFAM" id="SSF47336">
    <property type="entry name" value="ACP-like"/>
    <property type="match status" value="1"/>
</dbReference>
<dbReference type="Gene3D" id="3.40.50.150">
    <property type="entry name" value="Vaccinia Virus protein VP39"/>
    <property type="match status" value="1"/>
</dbReference>
<evidence type="ECO:0000259" key="14">
    <source>
        <dbReference type="PROSITE" id="PS52019"/>
    </source>
</evidence>
<dbReference type="SMART" id="SM00827">
    <property type="entry name" value="PKS_AT"/>
    <property type="match status" value="1"/>
</dbReference>
<keyword evidence="7" id="KW-0560">Oxidoreductase</keyword>
<dbReference type="SUPFAM" id="SSF53335">
    <property type="entry name" value="S-adenosyl-L-methionine-dependent methyltransferases"/>
    <property type="match status" value="1"/>
</dbReference>
<evidence type="ECO:0000256" key="9">
    <source>
        <dbReference type="ARBA" id="ARBA00029443"/>
    </source>
</evidence>
<dbReference type="Gene3D" id="3.40.50.720">
    <property type="entry name" value="NAD(P)-binding Rossmann-like Domain"/>
    <property type="match status" value="2"/>
</dbReference>
<dbReference type="GO" id="GO:0008168">
    <property type="term" value="F:methyltransferase activity"/>
    <property type="evidence" value="ECO:0007669"/>
    <property type="project" value="UniProtKB-KW"/>
</dbReference>
<keyword evidence="5" id="KW-0808">Transferase</keyword>
<dbReference type="Gene3D" id="1.10.1200.10">
    <property type="entry name" value="ACP-like"/>
    <property type="match status" value="1"/>
</dbReference>
<keyword evidence="6" id="KW-0677">Repeat</keyword>
<dbReference type="InterPro" id="IPR009081">
    <property type="entry name" value="PP-bd_ACP"/>
</dbReference>
<dbReference type="InterPro" id="IPR049552">
    <property type="entry name" value="PKS_DH_N"/>
</dbReference>